<sequence length="71" mass="8664">MSYFHCDKGHYFRFNQINDKHLKLRDLKPCCPICGSSWLTRNSKDDWVKETGRSQRKQVTKKRNLRNRYET</sequence>
<gene>
    <name evidence="2" type="ORF">S12H4_20612</name>
</gene>
<proteinExistence type="predicted"/>
<feature type="compositionally biased region" description="Basic residues" evidence="1">
    <location>
        <begin position="54"/>
        <end position="71"/>
    </location>
</feature>
<accession>X1SMZ6</accession>
<protein>
    <submittedName>
        <fullName evidence="2">Uncharacterized protein</fullName>
    </submittedName>
</protein>
<feature type="region of interest" description="Disordered" evidence="1">
    <location>
        <begin position="49"/>
        <end position="71"/>
    </location>
</feature>
<organism evidence="2">
    <name type="scientific">marine sediment metagenome</name>
    <dbReference type="NCBI Taxonomy" id="412755"/>
    <lineage>
        <taxon>unclassified sequences</taxon>
        <taxon>metagenomes</taxon>
        <taxon>ecological metagenomes</taxon>
    </lineage>
</organism>
<reference evidence="2" key="1">
    <citation type="journal article" date="2014" name="Front. Microbiol.">
        <title>High frequency of phylogenetically diverse reductive dehalogenase-homologous genes in deep subseafloor sedimentary metagenomes.</title>
        <authorList>
            <person name="Kawai M."/>
            <person name="Futagami T."/>
            <person name="Toyoda A."/>
            <person name="Takaki Y."/>
            <person name="Nishi S."/>
            <person name="Hori S."/>
            <person name="Arai W."/>
            <person name="Tsubouchi T."/>
            <person name="Morono Y."/>
            <person name="Uchiyama I."/>
            <person name="Ito T."/>
            <person name="Fujiyama A."/>
            <person name="Inagaki F."/>
            <person name="Takami H."/>
        </authorList>
    </citation>
    <scope>NUCLEOTIDE SEQUENCE</scope>
    <source>
        <strain evidence="2">Expedition CK06-06</strain>
    </source>
</reference>
<comment type="caution">
    <text evidence="2">The sequence shown here is derived from an EMBL/GenBank/DDBJ whole genome shotgun (WGS) entry which is preliminary data.</text>
</comment>
<evidence type="ECO:0000313" key="2">
    <source>
        <dbReference type="EMBL" id="GAI76735.1"/>
    </source>
</evidence>
<dbReference type="AlphaFoldDB" id="X1SMZ6"/>
<evidence type="ECO:0000256" key="1">
    <source>
        <dbReference type="SAM" id="MobiDB-lite"/>
    </source>
</evidence>
<dbReference type="SUPFAM" id="SSF75712">
    <property type="entry name" value="Rad50 coiled-coil Zn hook"/>
    <property type="match status" value="1"/>
</dbReference>
<name>X1SMZ6_9ZZZZ</name>
<dbReference type="EMBL" id="BARW01010475">
    <property type="protein sequence ID" value="GAI76735.1"/>
    <property type="molecule type" value="Genomic_DNA"/>
</dbReference>